<comment type="caution">
    <text evidence="1">The sequence shown here is derived from an EMBL/GenBank/DDBJ whole genome shotgun (WGS) entry which is preliminary data.</text>
</comment>
<name>A0ABT7AHG4_9HYPH</name>
<organism evidence="1 2">
    <name type="scientific">Chelatococcus albus</name>
    <dbReference type="NCBI Taxonomy" id="3047466"/>
    <lineage>
        <taxon>Bacteria</taxon>
        <taxon>Pseudomonadati</taxon>
        <taxon>Pseudomonadota</taxon>
        <taxon>Alphaproteobacteria</taxon>
        <taxon>Hyphomicrobiales</taxon>
        <taxon>Chelatococcaceae</taxon>
        <taxon>Chelatococcus</taxon>
    </lineage>
</organism>
<evidence type="ECO:0000313" key="2">
    <source>
        <dbReference type="Proteomes" id="UP001321492"/>
    </source>
</evidence>
<dbReference type="RefSeq" id="WP_283740062.1">
    <property type="nucleotide sequence ID" value="NZ_JASJEV010000003.1"/>
</dbReference>
<dbReference type="InterPro" id="IPR039498">
    <property type="entry name" value="NTP_transf_5"/>
</dbReference>
<reference evidence="1 2" key="1">
    <citation type="submission" date="2023-05" db="EMBL/GenBank/DDBJ databases">
        <title>Chelatococcus sp. nov., a moderately thermophilic bacterium isolated from hot spring microbial mat.</title>
        <authorList>
            <person name="Hu C.-J."/>
            <person name="Li W.-J."/>
        </authorList>
    </citation>
    <scope>NUCLEOTIDE SEQUENCE [LARGE SCALE GENOMIC DNA]</scope>
    <source>
        <strain evidence="1 2">SYSU G07232</strain>
    </source>
</reference>
<dbReference type="Pfam" id="PF14907">
    <property type="entry name" value="NTP_transf_5"/>
    <property type="match status" value="1"/>
</dbReference>
<dbReference type="Proteomes" id="UP001321492">
    <property type="component" value="Unassembled WGS sequence"/>
</dbReference>
<dbReference type="EMBL" id="JASJEV010000003">
    <property type="protein sequence ID" value="MDJ1158081.1"/>
    <property type="molecule type" value="Genomic_DNA"/>
</dbReference>
<sequence>MRFDDLTKITVFGALVRAALGRGWAPPADLDPARLVPWLQAKKIDSLFFLYGSRSYPPQIIYDRIWSAQRAALLEILRGLEAEGVSAVVLKGAEAIERFYGSRAISVSSDIDLLVPRAAAQIAKRCLFSLGYRQAGFLPEEDRLVDLDIEDIAATEFGHYELAPFMKPMGIEVADADLPAIRRSGACVMYETAQGLPRFFVNVDIHVGLSRDTDPAPLIERAVPSAFGLGRALAPVDAAWFTLARLYAEQASHAKTTIRDYFYCLPHLRAGFPFDLLAERAAAEGVAVPLYYGLSLFEALAPGTVPASVIEALGLAGRRERRDYGWQLGRILDGPEPPPHLLTRHDGSHR</sequence>
<gene>
    <name evidence="1" type="ORF">QNA08_07515</name>
</gene>
<protein>
    <submittedName>
        <fullName evidence="1">Nucleotidyltransferase family protein</fullName>
    </submittedName>
</protein>
<keyword evidence="2" id="KW-1185">Reference proteome</keyword>
<evidence type="ECO:0000313" key="1">
    <source>
        <dbReference type="EMBL" id="MDJ1158081.1"/>
    </source>
</evidence>
<proteinExistence type="predicted"/>
<accession>A0ABT7AHG4</accession>